<evidence type="ECO:0000313" key="1">
    <source>
        <dbReference type="EMBL" id="TDD73825.1"/>
    </source>
</evidence>
<proteinExistence type="predicted"/>
<dbReference type="RefSeq" id="WP_131900383.1">
    <property type="nucleotide sequence ID" value="NZ_SMKU01000247.1"/>
</dbReference>
<accession>A0A4R5ANZ1</accession>
<protein>
    <submittedName>
        <fullName evidence="1">Uncharacterized protein</fullName>
    </submittedName>
</protein>
<dbReference type="AlphaFoldDB" id="A0A4R5ANZ1"/>
<organism evidence="1 2">
    <name type="scientific">Actinomadura rubrisoli</name>
    <dbReference type="NCBI Taxonomy" id="2530368"/>
    <lineage>
        <taxon>Bacteria</taxon>
        <taxon>Bacillati</taxon>
        <taxon>Actinomycetota</taxon>
        <taxon>Actinomycetes</taxon>
        <taxon>Streptosporangiales</taxon>
        <taxon>Thermomonosporaceae</taxon>
        <taxon>Actinomadura</taxon>
    </lineage>
</organism>
<dbReference type="EMBL" id="SMKU01000247">
    <property type="protein sequence ID" value="TDD73825.1"/>
    <property type="molecule type" value="Genomic_DNA"/>
</dbReference>
<sequence>MTARAVQWAPVLGRRFAAGDQVAQADKEWAGFKKEALTTADRYTVEIWSDLRLASGPHLFAVQASLPPEPAVFSLGGMWIGCWWVRWARPGPLTWLGRG</sequence>
<gene>
    <name evidence="1" type="ORF">E1298_33275</name>
</gene>
<comment type="caution">
    <text evidence="1">The sequence shown here is derived from an EMBL/GenBank/DDBJ whole genome shotgun (WGS) entry which is preliminary data.</text>
</comment>
<keyword evidence="2" id="KW-1185">Reference proteome</keyword>
<reference evidence="1 2" key="1">
    <citation type="submission" date="2019-03" db="EMBL/GenBank/DDBJ databases">
        <title>Draft genome sequences of novel Actinobacteria.</title>
        <authorList>
            <person name="Sahin N."/>
            <person name="Ay H."/>
            <person name="Saygin H."/>
        </authorList>
    </citation>
    <scope>NUCLEOTIDE SEQUENCE [LARGE SCALE GENOMIC DNA]</scope>
    <source>
        <strain evidence="1 2">H3C3</strain>
    </source>
</reference>
<evidence type="ECO:0000313" key="2">
    <source>
        <dbReference type="Proteomes" id="UP000294513"/>
    </source>
</evidence>
<dbReference type="Proteomes" id="UP000294513">
    <property type="component" value="Unassembled WGS sequence"/>
</dbReference>
<dbReference type="OrthoDB" id="3468573at2"/>
<name>A0A4R5ANZ1_9ACTN</name>